<evidence type="ECO:0000313" key="8">
    <source>
        <dbReference type="Proteomes" id="UP001255856"/>
    </source>
</evidence>
<dbReference type="SUPFAM" id="SSF75217">
    <property type="entry name" value="alpha/beta knot"/>
    <property type="match status" value="1"/>
</dbReference>
<dbReference type="PANTHER" id="PTHR42971:SF1">
    <property type="entry name" value="TRNA (CYTIDINE(34)-2'-O)-METHYLTRANSFERASE"/>
    <property type="match status" value="1"/>
</dbReference>
<sequence>MPSAGSRASSLMRGDIQIVLVHPQIPQNTGSIARTCAATSVGLHLVGPLGFELSASRLKRAGLDYWEHVCMQVHTDIDAFLSFYNQQPGPKRLIGYSKFARTHYAKEGLYGPGTWLLFGSEVSGLPPEVLVMATAAIAAEAQVSALVKIPMQQRHVRSLNLATSVGIGLYEALRQLDGPVLPDVDNF</sequence>
<keyword evidence="1" id="KW-0963">Cytoplasm</keyword>
<keyword evidence="3" id="KW-0808">Transferase</keyword>
<accession>A0AAD9MJ56</accession>
<protein>
    <recommendedName>
        <fullName evidence="6">tRNA/rRNA methyltransferase SpoU type domain-containing protein</fullName>
    </recommendedName>
</protein>
<keyword evidence="2" id="KW-0489">Methyltransferase</keyword>
<feature type="domain" description="tRNA/rRNA methyltransferase SpoU type" evidence="6">
    <location>
        <begin position="16"/>
        <end position="170"/>
    </location>
</feature>
<name>A0AAD9MJ56_PROWI</name>
<dbReference type="Gene3D" id="3.40.1280.10">
    <property type="match status" value="1"/>
</dbReference>
<dbReference type="GO" id="GO:0008173">
    <property type="term" value="F:RNA methyltransferase activity"/>
    <property type="evidence" value="ECO:0007669"/>
    <property type="project" value="InterPro"/>
</dbReference>
<evidence type="ECO:0000256" key="2">
    <source>
        <dbReference type="ARBA" id="ARBA00022603"/>
    </source>
</evidence>
<dbReference type="PIRSF" id="PIRSF029256">
    <property type="entry name" value="SpoU_TrmH_prd"/>
    <property type="match status" value="1"/>
</dbReference>
<dbReference type="InterPro" id="IPR016914">
    <property type="entry name" value="TrmL"/>
</dbReference>
<keyword evidence="4" id="KW-0949">S-adenosyl-L-methionine</keyword>
<evidence type="ECO:0000256" key="3">
    <source>
        <dbReference type="ARBA" id="ARBA00022679"/>
    </source>
</evidence>
<dbReference type="EMBL" id="JASFZW010000012">
    <property type="protein sequence ID" value="KAK2076050.1"/>
    <property type="molecule type" value="Genomic_DNA"/>
</dbReference>
<dbReference type="Proteomes" id="UP001255856">
    <property type="component" value="Unassembled WGS sequence"/>
</dbReference>
<dbReference type="InterPro" id="IPR029028">
    <property type="entry name" value="Alpha/beta_knot_MTases"/>
</dbReference>
<evidence type="ECO:0000313" key="7">
    <source>
        <dbReference type="EMBL" id="KAK2076050.1"/>
    </source>
</evidence>
<keyword evidence="8" id="KW-1185">Reference proteome</keyword>
<keyword evidence="5" id="KW-0819">tRNA processing</keyword>
<evidence type="ECO:0000256" key="1">
    <source>
        <dbReference type="ARBA" id="ARBA00022490"/>
    </source>
</evidence>
<dbReference type="InterPro" id="IPR001537">
    <property type="entry name" value="SpoU_MeTrfase"/>
</dbReference>
<dbReference type="AlphaFoldDB" id="A0AAD9MJ56"/>
<reference evidence="7" key="1">
    <citation type="submission" date="2021-01" db="EMBL/GenBank/DDBJ databases">
        <authorList>
            <person name="Eckstrom K.M.E."/>
        </authorList>
    </citation>
    <scope>NUCLEOTIDE SEQUENCE</scope>
    <source>
        <strain evidence="7">UVCC 0001</strain>
    </source>
</reference>
<evidence type="ECO:0000256" key="4">
    <source>
        <dbReference type="ARBA" id="ARBA00022691"/>
    </source>
</evidence>
<evidence type="ECO:0000259" key="6">
    <source>
        <dbReference type="Pfam" id="PF00588"/>
    </source>
</evidence>
<dbReference type="InterPro" id="IPR029026">
    <property type="entry name" value="tRNA_m1G_MTases_N"/>
</dbReference>
<comment type="caution">
    <text evidence="7">The sequence shown here is derived from an EMBL/GenBank/DDBJ whole genome shotgun (WGS) entry which is preliminary data.</text>
</comment>
<organism evidence="7 8">
    <name type="scientific">Prototheca wickerhamii</name>
    <dbReference type="NCBI Taxonomy" id="3111"/>
    <lineage>
        <taxon>Eukaryota</taxon>
        <taxon>Viridiplantae</taxon>
        <taxon>Chlorophyta</taxon>
        <taxon>core chlorophytes</taxon>
        <taxon>Trebouxiophyceae</taxon>
        <taxon>Chlorellales</taxon>
        <taxon>Chlorellaceae</taxon>
        <taxon>Prototheca</taxon>
    </lineage>
</organism>
<dbReference type="GO" id="GO:0003723">
    <property type="term" value="F:RNA binding"/>
    <property type="evidence" value="ECO:0007669"/>
    <property type="project" value="InterPro"/>
</dbReference>
<gene>
    <name evidence="7" type="ORF">QBZ16_001386</name>
</gene>
<dbReference type="PANTHER" id="PTHR42971">
    <property type="entry name" value="TRNA (CYTIDINE(34)-2'-O)-METHYLTRANSFERASE"/>
    <property type="match status" value="1"/>
</dbReference>
<dbReference type="GO" id="GO:0002130">
    <property type="term" value="P:wobble position ribose methylation"/>
    <property type="evidence" value="ECO:0007669"/>
    <property type="project" value="TreeGrafter"/>
</dbReference>
<dbReference type="CDD" id="cd18094">
    <property type="entry name" value="SpoU-like_TrmL"/>
    <property type="match status" value="1"/>
</dbReference>
<dbReference type="HAMAP" id="MF_01885">
    <property type="entry name" value="tRNA_methyltr_TrmL"/>
    <property type="match status" value="1"/>
</dbReference>
<dbReference type="Pfam" id="PF00588">
    <property type="entry name" value="SpoU_methylase"/>
    <property type="match status" value="1"/>
</dbReference>
<proteinExistence type="inferred from homology"/>
<evidence type="ECO:0000256" key="5">
    <source>
        <dbReference type="ARBA" id="ARBA00022694"/>
    </source>
</evidence>